<dbReference type="KEGG" id="mmil:sm9_1175"/>
<proteinExistence type="predicted"/>
<dbReference type="PATRIC" id="fig|230361.4.peg.1214"/>
<evidence type="ECO:0000313" key="3">
    <source>
        <dbReference type="Proteomes" id="UP000067738"/>
    </source>
</evidence>
<dbReference type="Gene3D" id="3.30.920.90">
    <property type="match status" value="1"/>
</dbReference>
<dbReference type="InterPro" id="IPR021961">
    <property type="entry name" value="McrB_DNA-bd"/>
</dbReference>
<dbReference type="GeneID" id="26736135"/>
<sequence length="481" mass="56281">MLDIYFKEILDNFEKEKTKPFKNNDLVNKIRNDLPKEIMKFLNDNFTVKGACGVNSWPNTPWITIIHNSFDSSQEALILQYNFDTEKSILSLSVILRLKDMNEYVSLKNFLTDSLNDTNLNDFCIDKNNSSNKIISKNYSYNQINDIELKSDLDFIIPVYMKLSSLLNSSIKEESAKSQTHTSKKEIRDIHINYIKEISYPNDITNPKEFFTDKNIEKIIKCNVSITDYKEILFKIINNSKYNLNNILNEYDLNFNKLKTRDKVLIYAKSFTDTEYKSVGRLLGSYSFNMIRIDDRLPSPLIITSIIHELSHFLLEKILKEIMMKIISSNDTPLISAYVKILLEDNDLNYLLDEYCAHSVEGRFALYGFQDYSSFNYKLGQIADLYSNEDIEYTLILANTFAQDIKNIMEDFIDEDLREDIKEEFLKLKEQPQYEQLELEIESRLDGDYFVEAIGILLTSGISESLNNPQKLERYMSKYQI</sequence>
<keyword evidence="3" id="KW-1185">Reference proteome</keyword>
<dbReference type="AlphaFoldDB" id="A0A0U3CTF4"/>
<reference evidence="2 3" key="1">
    <citation type="submission" date="2015-04" db="EMBL/GenBank/DDBJ databases">
        <title>The complete genome sequence of the rumen methanogen Methanobrevibacter millerae SM9.</title>
        <authorList>
            <person name="Leahy S.C."/>
            <person name="Kelly W.J."/>
            <person name="Pacheco D.M."/>
            <person name="Li D."/>
            <person name="Altermann E."/>
            <person name="Attwood G.T."/>
        </authorList>
    </citation>
    <scope>NUCLEOTIDE SEQUENCE [LARGE SCALE GENOMIC DNA]</scope>
    <source>
        <strain evidence="2 3">SM9</strain>
    </source>
</reference>
<dbReference type="Proteomes" id="UP000067738">
    <property type="component" value="Chromosome"/>
</dbReference>
<evidence type="ECO:0000259" key="1">
    <source>
        <dbReference type="Pfam" id="PF12102"/>
    </source>
</evidence>
<dbReference type="Pfam" id="PF12102">
    <property type="entry name" value="MrcB_N"/>
    <property type="match status" value="1"/>
</dbReference>
<protein>
    <recommendedName>
        <fullName evidence="1">Type IV methyl-directed restriction enzyme EcoKMcrB subunit DNA-binding domain-containing protein</fullName>
    </recommendedName>
</protein>
<dbReference type="RefSeq" id="WP_058739234.1">
    <property type="nucleotide sequence ID" value="NZ_CP011266.1"/>
</dbReference>
<dbReference type="EMBL" id="CP011266">
    <property type="protein sequence ID" value="ALT68959.1"/>
    <property type="molecule type" value="Genomic_DNA"/>
</dbReference>
<evidence type="ECO:0000313" key="2">
    <source>
        <dbReference type="EMBL" id="ALT68959.1"/>
    </source>
</evidence>
<name>A0A0U3CTF4_9EURY</name>
<gene>
    <name evidence="2" type="ORF">sm9_1175</name>
</gene>
<accession>A0A0U3CTF4</accession>
<feature type="domain" description="Type IV methyl-directed restriction enzyme EcoKMcrB subunit DNA-binding" evidence="1">
    <location>
        <begin position="9"/>
        <end position="162"/>
    </location>
</feature>
<organism evidence="2 3">
    <name type="scientific">Methanobrevibacter millerae</name>
    <dbReference type="NCBI Taxonomy" id="230361"/>
    <lineage>
        <taxon>Archaea</taxon>
        <taxon>Methanobacteriati</taxon>
        <taxon>Methanobacteriota</taxon>
        <taxon>Methanomada group</taxon>
        <taxon>Methanobacteria</taxon>
        <taxon>Methanobacteriales</taxon>
        <taxon>Methanobacteriaceae</taxon>
        <taxon>Methanobrevibacter</taxon>
    </lineage>
</organism>
<dbReference type="OrthoDB" id="78289at2157"/>